<dbReference type="InterPro" id="IPR019533">
    <property type="entry name" value="Peptidase_S26"/>
</dbReference>
<comment type="catalytic activity">
    <reaction evidence="3">
        <text>Cleavage of hydrophobic, N-terminal signal or leader sequences from secreted and periplasmic proteins.</text>
        <dbReference type="EC" id="3.4.21.89"/>
    </reaction>
</comment>
<sequence>MKKWLYLLILVLAVAVGGCTSPLSLKSYVADGNSMSPTLNDGDKMLVSTDLSEEIKVNDLLIIKVNGKEYCKRVIGVAGDRIEAKEAGVYVNDRLLYKTDFMPDSVVKPEITLGENELYMLGDNIDNSLDSRMYGPIRRDQVIGRVTKVVPKK</sequence>
<evidence type="ECO:0000256" key="1">
    <source>
        <dbReference type="ARBA" id="ARBA00004401"/>
    </source>
</evidence>
<gene>
    <name evidence="5" type="primary">lepB</name>
    <name evidence="5" type="ORF">KB449_30490</name>
</gene>
<keyword evidence="3" id="KW-0645">Protease</keyword>
<dbReference type="EMBL" id="JAGRPV010000001">
    <property type="protein sequence ID" value="MDI4649304.1"/>
    <property type="molecule type" value="Genomic_DNA"/>
</dbReference>
<dbReference type="Gene3D" id="2.10.109.10">
    <property type="entry name" value="Umud Fragment, subunit A"/>
    <property type="match status" value="1"/>
</dbReference>
<comment type="subcellular location">
    <subcellularLocation>
        <location evidence="1">Cell membrane</location>
        <topology evidence="1">Single-pass type II membrane protein</topology>
    </subcellularLocation>
    <subcellularLocation>
        <location evidence="3">Membrane</location>
        <topology evidence="3">Single-pass type II membrane protein</topology>
    </subcellularLocation>
</comment>
<dbReference type="Proteomes" id="UP001161691">
    <property type="component" value="Unassembled WGS sequence"/>
</dbReference>
<dbReference type="PROSITE" id="PS51257">
    <property type="entry name" value="PROKAR_LIPOPROTEIN"/>
    <property type="match status" value="1"/>
</dbReference>
<feature type="domain" description="Peptidase S26" evidence="4">
    <location>
        <begin position="3"/>
        <end position="147"/>
    </location>
</feature>
<evidence type="ECO:0000256" key="3">
    <source>
        <dbReference type="RuleBase" id="RU362042"/>
    </source>
</evidence>
<dbReference type="RefSeq" id="WP_282911959.1">
    <property type="nucleotide sequence ID" value="NZ_JAGRPV010000001.1"/>
</dbReference>
<dbReference type="PANTHER" id="PTHR43390:SF1">
    <property type="entry name" value="CHLOROPLAST PROCESSING PEPTIDASE"/>
    <property type="match status" value="1"/>
</dbReference>
<name>A0ABT6TRE6_9BACL</name>
<dbReference type="NCBIfam" id="TIGR02227">
    <property type="entry name" value="sigpep_I_bact"/>
    <property type="match status" value="1"/>
</dbReference>
<evidence type="ECO:0000313" key="5">
    <source>
        <dbReference type="EMBL" id="MDI4649304.1"/>
    </source>
</evidence>
<dbReference type="InterPro" id="IPR000223">
    <property type="entry name" value="Pept_S26A_signal_pept_1"/>
</dbReference>
<organism evidence="5 6">
    <name type="scientific">Cohnella hashimotonis</name>
    <dbReference type="NCBI Taxonomy" id="2826895"/>
    <lineage>
        <taxon>Bacteria</taxon>
        <taxon>Bacillati</taxon>
        <taxon>Bacillota</taxon>
        <taxon>Bacilli</taxon>
        <taxon>Bacillales</taxon>
        <taxon>Paenibacillaceae</taxon>
        <taxon>Cohnella</taxon>
    </lineage>
</organism>
<proteinExistence type="inferred from homology"/>
<dbReference type="GO" id="GO:0009003">
    <property type="term" value="F:signal peptidase activity"/>
    <property type="evidence" value="ECO:0007669"/>
    <property type="project" value="UniProtKB-EC"/>
</dbReference>
<dbReference type="PANTHER" id="PTHR43390">
    <property type="entry name" value="SIGNAL PEPTIDASE I"/>
    <property type="match status" value="1"/>
</dbReference>
<dbReference type="SUPFAM" id="SSF51306">
    <property type="entry name" value="LexA/Signal peptidase"/>
    <property type="match status" value="1"/>
</dbReference>
<keyword evidence="3 5" id="KW-0378">Hydrolase</keyword>
<dbReference type="CDD" id="cd06530">
    <property type="entry name" value="S26_SPase_I"/>
    <property type="match status" value="1"/>
</dbReference>
<evidence type="ECO:0000259" key="4">
    <source>
        <dbReference type="Pfam" id="PF10502"/>
    </source>
</evidence>
<evidence type="ECO:0000256" key="2">
    <source>
        <dbReference type="ARBA" id="ARBA00009370"/>
    </source>
</evidence>
<accession>A0ABT6TRE6</accession>
<protein>
    <recommendedName>
        <fullName evidence="3">Signal peptidase I</fullName>
        <ecNumber evidence="3">3.4.21.89</ecNumber>
    </recommendedName>
</protein>
<dbReference type="Pfam" id="PF10502">
    <property type="entry name" value="Peptidase_S26"/>
    <property type="match status" value="1"/>
</dbReference>
<evidence type="ECO:0000313" key="6">
    <source>
        <dbReference type="Proteomes" id="UP001161691"/>
    </source>
</evidence>
<comment type="similarity">
    <text evidence="2 3">Belongs to the peptidase S26 family.</text>
</comment>
<comment type="caution">
    <text evidence="5">The sequence shown here is derived from an EMBL/GenBank/DDBJ whole genome shotgun (WGS) entry which is preliminary data.</text>
</comment>
<reference evidence="5" key="1">
    <citation type="submission" date="2023-04" db="EMBL/GenBank/DDBJ databases">
        <title>Comparative genomic analysis of Cohnella hashimotonis sp. nov., isolated from the International Space Station.</title>
        <authorList>
            <person name="Venkateswaran K."/>
            <person name="Simpson A."/>
        </authorList>
    </citation>
    <scope>NUCLEOTIDE SEQUENCE</scope>
    <source>
        <strain evidence="5">F6_2S_P_1</strain>
    </source>
</reference>
<dbReference type="EC" id="3.4.21.89" evidence="3"/>
<keyword evidence="6" id="KW-1185">Reference proteome</keyword>
<dbReference type="InterPro" id="IPR036286">
    <property type="entry name" value="LexA/Signal_pep-like_sf"/>
</dbReference>
<dbReference type="PRINTS" id="PR00727">
    <property type="entry name" value="LEADERPTASE"/>
</dbReference>